<dbReference type="Pfam" id="PF04170">
    <property type="entry name" value="NlpE"/>
    <property type="match status" value="1"/>
</dbReference>
<protein>
    <recommendedName>
        <fullName evidence="2">DUF306 domain-containing protein</fullName>
    </recommendedName>
</protein>
<reference evidence="3 4" key="1">
    <citation type="submission" date="2015-03" db="EMBL/GenBank/DDBJ databases">
        <title>Draft genome sequences of two protease-producing strains of Arsukibacterium isolated from two cold and alkaline environments.</title>
        <authorList>
            <person name="Lylloff J.E."/>
            <person name="Skov L.B."/>
            <person name="Jepsen M."/>
            <person name="Hallin P.F."/>
            <person name="Sorensen S.J."/>
            <person name="Stougaard P."/>
            <person name="Glaring M.A."/>
        </authorList>
    </citation>
    <scope>NUCLEOTIDE SEQUENCE [LARGE SCALE GENOMIC DNA]</scope>
    <source>
        <strain evidence="3 4">GCM72</strain>
    </source>
</reference>
<dbReference type="InterPro" id="IPR053147">
    <property type="entry name" value="Hsp_HslJ-like"/>
</dbReference>
<dbReference type="Gene3D" id="2.40.128.640">
    <property type="match status" value="1"/>
</dbReference>
<dbReference type="RefSeq" id="WP_046558096.1">
    <property type="nucleotide sequence ID" value="NZ_LAHO01000012.1"/>
</dbReference>
<proteinExistence type="predicted"/>
<accession>A0A0M2V5T7</accession>
<dbReference type="EMBL" id="LAHO01000012">
    <property type="protein sequence ID" value="KKO45015.1"/>
    <property type="molecule type" value="Genomic_DNA"/>
</dbReference>
<dbReference type="PANTHER" id="PTHR35535:SF1">
    <property type="entry name" value="HEAT SHOCK PROTEIN HSLJ"/>
    <property type="match status" value="1"/>
</dbReference>
<dbReference type="InterPro" id="IPR005184">
    <property type="entry name" value="DUF306_Meta_HslJ"/>
</dbReference>
<keyword evidence="1" id="KW-0732">Signal</keyword>
<dbReference type="OrthoDB" id="5348860at2"/>
<evidence type="ECO:0000259" key="2">
    <source>
        <dbReference type="Pfam" id="PF03724"/>
    </source>
</evidence>
<sequence>MRYPLSLLGCSVLCLVVLAGCQPDQSRPALNEQIPQLPAAPADTSQNALDWPGRYQGVIPCADCPGIKMTLQLEANQQYSLSRYYQERADEPELTEGQFRWSSDGRIIQLDDADNSRLLVGENRLLLLDSQGERIGGELAGQYWLAKQADEDPQPSGELLSLNGKWQLTELLQKTVDVDNKVFLQFDAEGRVSGYTGCNNLTGGYQLQGPRLSFSPLATTRKACLQDTIEPQLLDVLSKVDNISIAGDELSLNRARMAPLARFKRLADASEH</sequence>
<gene>
    <name evidence="3" type="ORF">WG68_12820</name>
</gene>
<dbReference type="InterPro" id="IPR007298">
    <property type="entry name" value="Cu-R_lipoprotein_NlpE"/>
</dbReference>
<keyword evidence="4" id="KW-1185">Reference proteome</keyword>
<dbReference type="Pfam" id="PF03724">
    <property type="entry name" value="META"/>
    <property type="match status" value="1"/>
</dbReference>
<comment type="caution">
    <text evidence="3">The sequence shown here is derived from an EMBL/GenBank/DDBJ whole genome shotgun (WGS) entry which is preliminary data.</text>
</comment>
<dbReference type="Proteomes" id="UP000034228">
    <property type="component" value="Unassembled WGS sequence"/>
</dbReference>
<evidence type="ECO:0000313" key="3">
    <source>
        <dbReference type="EMBL" id="KKO45015.1"/>
    </source>
</evidence>
<dbReference type="AlphaFoldDB" id="A0A0M2V5T7"/>
<dbReference type="STRING" id="336831.WG68_12820"/>
<feature type="signal peptide" evidence="1">
    <location>
        <begin position="1"/>
        <end position="19"/>
    </location>
</feature>
<evidence type="ECO:0000256" key="1">
    <source>
        <dbReference type="SAM" id="SignalP"/>
    </source>
</evidence>
<evidence type="ECO:0000313" key="4">
    <source>
        <dbReference type="Proteomes" id="UP000034228"/>
    </source>
</evidence>
<dbReference type="Gene3D" id="2.40.128.270">
    <property type="match status" value="1"/>
</dbReference>
<organism evidence="3 4">
    <name type="scientific">Arsukibacterium ikkense</name>
    <dbReference type="NCBI Taxonomy" id="336831"/>
    <lineage>
        <taxon>Bacteria</taxon>
        <taxon>Pseudomonadati</taxon>
        <taxon>Pseudomonadota</taxon>
        <taxon>Gammaproteobacteria</taxon>
        <taxon>Chromatiales</taxon>
        <taxon>Chromatiaceae</taxon>
        <taxon>Arsukibacterium</taxon>
    </lineage>
</organism>
<dbReference type="PANTHER" id="PTHR35535">
    <property type="entry name" value="HEAT SHOCK PROTEIN HSLJ"/>
    <property type="match status" value="1"/>
</dbReference>
<dbReference type="InterPro" id="IPR038670">
    <property type="entry name" value="HslJ-like_sf"/>
</dbReference>
<feature type="domain" description="DUF306" evidence="2">
    <location>
        <begin position="163"/>
        <end position="264"/>
    </location>
</feature>
<name>A0A0M2V5T7_9GAMM</name>
<dbReference type="PROSITE" id="PS51257">
    <property type="entry name" value="PROKAR_LIPOPROTEIN"/>
    <property type="match status" value="1"/>
</dbReference>
<dbReference type="PATRIC" id="fig|336831.14.peg.1793"/>
<feature type="chain" id="PRO_5005644341" description="DUF306 domain-containing protein" evidence="1">
    <location>
        <begin position="20"/>
        <end position="272"/>
    </location>
</feature>